<evidence type="ECO:0008006" key="5">
    <source>
        <dbReference type="Google" id="ProtNLM"/>
    </source>
</evidence>
<reference evidence="1 3" key="1">
    <citation type="submission" date="2016-07" db="EMBL/GenBank/DDBJ databases">
        <authorList>
            <person name="Jeong J.-J."/>
            <person name="Kim D.W."/>
            <person name="Sang M.K."/>
            <person name="Choi I.-G."/>
            <person name="Kim K.D."/>
        </authorList>
    </citation>
    <scope>NUCLEOTIDE SEQUENCE [LARGE SCALE GENOMIC DNA]</scope>
    <source>
        <strain evidence="1 3">C-26</strain>
    </source>
</reference>
<dbReference type="Proteomes" id="UP000184069">
    <property type="component" value="Unassembled WGS sequence"/>
</dbReference>
<organism evidence="2 4">
    <name type="scientific">Chryseobacterium contaminans</name>
    <dbReference type="NCBI Taxonomy" id="1423959"/>
    <lineage>
        <taxon>Bacteria</taxon>
        <taxon>Pseudomonadati</taxon>
        <taxon>Bacteroidota</taxon>
        <taxon>Flavobacteriia</taxon>
        <taxon>Flavobacteriales</taxon>
        <taxon>Weeksellaceae</taxon>
        <taxon>Chryseobacterium group</taxon>
        <taxon>Chryseobacterium</taxon>
    </lineage>
</organism>
<accession>A0A1M7FP82</accession>
<dbReference type="RefSeq" id="WP_066692480.1">
    <property type="nucleotide sequence ID" value="NZ_FRBM01000009.1"/>
</dbReference>
<evidence type="ECO:0000313" key="4">
    <source>
        <dbReference type="Proteomes" id="UP000184069"/>
    </source>
</evidence>
<dbReference type="EMBL" id="FRBM01000009">
    <property type="protein sequence ID" value="SHM05806.1"/>
    <property type="molecule type" value="Genomic_DNA"/>
</dbReference>
<evidence type="ECO:0000313" key="3">
    <source>
        <dbReference type="Proteomes" id="UP000093508"/>
    </source>
</evidence>
<dbReference type="AlphaFoldDB" id="A0A1M7FP82"/>
<gene>
    <name evidence="1" type="ORF">BBH99_05365</name>
    <name evidence="2" type="ORF">SAMN05444407_1092</name>
</gene>
<evidence type="ECO:0000313" key="1">
    <source>
        <dbReference type="EMBL" id="OCA79873.1"/>
    </source>
</evidence>
<sequence length="112" mass="13086">MKDFKVVFPSGYNVNDYYNDNIDLNIILPTGRVFFTTFFTILNINNLIEKGKELYFWSTDMIIVRDLKKETISSVIFRMIDDDYLESACSDIGEIHEIFPGIEVYHDIVSNI</sequence>
<name>A0A1M7FP82_9FLAO</name>
<reference evidence="2 4" key="2">
    <citation type="submission" date="2016-11" db="EMBL/GenBank/DDBJ databases">
        <authorList>
            <person name="Jaros S."/>
            <person name="Januszkiewicz K."/>
            <person name="Wedrychowicz H."/>
        </authorList>
    </citation>
    <scope>NUCLEOTIDE SEQUENCE [LARGE SCALE GENOMIC DNA]</scope>
    <source>
        <strain evidence="2 4">DSM 27621</strain>
    </source>
</reference>
<proteinExistence type="predicted"/>
<dbReference type="OrthoDB" id="1262957at2"/>
<protein>
    <recommendedName>
        <fullName evidence="5">Immunity protein 8</fullName>
    </recommendedName>
</protein>
<evidence type="ECO:0000313" key="2">
    <source>
        <dbReference type="EMBL" id="SHM05806.1"/>
    </source>
</evidence>
<dbReference type="Proteomes" id="UP000093508">
    <property type="component" value="Unassembled WGS sequence"/>
</dbReference>
<dbReference type="EMBL" id="MAYF01000046">
    <property type="protein sequence ID" value="OCA79873.1"/>
    <property type="molecule type" value="Genomic_DNA"/>
</dbReference>
<keyword evidence="3" id="KW-1185">Reference proteome</keyword>